<keyword evidence="3" id="KW-0813">Transport</keyword>
<evidence type="ECO:0000259" key="2">
    <source>
        <dbReference type="Pfam" id="PF07885"/>
    </source>
</evidence>
<dbReference type="EMBL" id="JAOTPO010000011">
    <property type="protein sequence ID" value="MDE5414880.1"/>
    <property type="molecule type" value="Genomic_DNA"/>
</dbReference>
<gene>
    <name evidence="3" type="ORF">N7Z68_16085</name>
</gene>
<feature type="transmembrane region" description="Helical" evidence="1">
    <location>
        <begin position="37"/>
        <end position="61"/>
    </location>
</feature>
<feature type="transmembrane region" description="Helical" evidence="1">
    <location>
        <begin position="6"/>
        <end position="25"/>
    </location>
</feature>
<evidence type="ECO:0000313" key="4">
    <source>
        <dbReference type="Proteomes" id="UP001148125"/>
    </source>
</evidence>
<keyword evidence="3" id="KW-0407">Ion channel</keyword>
<keyword evidence="1" id="KW-1133">Transmembrane helix</keyword>
<protein>
    <submittedName>
        <fullName evidence="3">Potassium channel family protein</fullName>
    </submittedName>
</protein>
<name>A0ABT5VHF3_9BACI</name>
<keyword evidence="1" id="KW-0472">Membrane</keyword>
<keyword evidence="1" id="KW-0812">Transmembrane</keyword>
<comment type="caution">
    <text evidence="3">The sequence shown here is derived from an EMBL/GenBank/DDBJ whole genome shotgun (WGS) entry which is preliminary data.</text>
</comment>
<proteinExistence type="predicted"/>
<accession>A0ABT5VHF3</accession>
<feature type="transmembrane region" description="Helical" evidence="1">
    <location>
        <begin position="113"/>
        <end position="135"/>
    </location>
</feature>
<organism evidence="3 4">
    <name type="scientific">Alkalihalobacterium chitinilyticum</name>
    <dbReference type="NCBI Taxonomy" id="2980103"/>
    <lineage>
        <taxon>Bacteria</taxon>
        <taxon>Bacillati</taxon>
        <taxon>Bacillota</taxon>
        <taxon>Bacilli</taxon>
        <taxon>Bacillales</taxon>
        <taxon>Bacillaceae</taxon>
        <taxon>Alkalihalobacterium</taxon>
    </lineage>
</organism>
<dbReference type="Gene3D" id="1.10.287.70">
    <property type="match status" value="1"/>
</dbReference>
<dbReference type="InterPro" id="IPR013099">
    <property type="entry name" value="K_chnl_dom"/>
</dbReference>
<evidence type="ECO:0000313" key="3">
    <source>
        <dbReference type="EMBL" id="MDE5414880.1"/>
    </source>
</evidence>
<feature type="domain" description="Potassium channel" evidence="2">
    <location>
        <begin position="85"/>
        <end position="135"/>
    </location>
</feature>
<dbReference type="SUPFAM" id="SSF81324">
    <property type="entry name" value="Voltage-gated potassium channels"/>
    <property type="match status" value="1"/>
</dbReference>
<dbReference type="GO" id="GO:0034220">
    <property type="term" value="P:monoatomic ion transmembrane transport"/>
    <property type="evidence" value="ECO:0007669"/>
    <property type="project" value="UniProtKB-KW"/>
</dbReference>
<sequence>MGELLILTVILMSVLGVLMSILLLLKNRPVRGQALSLRNFVVLLIVYVTITIGFGALYMALEMAGYTVLTEGKRHVGGNVLHLIEDTMYFSAVTLLSVGYGDITPLGFGRPLAMFQALIGYVLPAAFVVTTVIYMDKRSD</sequence>
<dbReference type="RefSeq" id="WP_275119482.1">
    <property type="nucleotide sequence ID" value="NZ_JAOTPO010000011.1"/>
</dbReference>
<keyword evidence="4" id="KW-1185">Reference proteome</keyword>
<evidence type="ECO:0000256" key="1">
    <source>
        <dbReference type="SAM" id="Phobius"/>
    </source>
</evidence>
<dbReference type="Pfam" id="PF07885">
    <property type="entry name" value="Ion_trans_2"/>
    <property type="match status" value="1"/>
</dbReference>
<keyword evidence="3" id="KW-0406">Ion transport</keyword>
<dbReference type="Proteomes" id="UP001148125">
    <property type="component" value="Unassembled WGS sequence"/>
</dbReference>
<reference evidence="3" key="1">
    <citation type="submission" date="2024-05" db="EMBL/GenBank/DDBJ databases">
        <title>Alkalihalobacillus sp. strain MEB203 novel alkaliphilic bacterium from Lonar Lake, India.</title>
        <authorList>
            <person name="Joshi A."/>
            <person name="Thite S."/>
            <person name="Mengade P."/>
        </authorList>
    </citation>
    <scope>NUCLEOTIDE SEQUENCE</scope>
    <source>
        <strain evidence="3">MEB 203</strain>
    </source>
</reference>